<protein>
    <submittedName>
        <fullName evidence="1">Uncharacterized protein</fullName>
    </submittedName>
</protein>
<comment type="caution">
    <text evidence="1">The sequence shown here is derived from an EMBL/GenBank/DDBJ whole genome shotgun (WGS) entry which is preliminary data.</text>
</comment>
<name>A0A0W0EX28_MONRR</name>
<evidence type="ECO:0000313" key="1">
    <source>
        <dbReference type="EMBL" id="KTB28565.1"/>
    </source>
</evidence>
<gene>
    <name evidence="1" type="ORF">WG66_18768</name>
</gene>
<reference evidence="1 2" key="1">
    <citation type="submission" date="2015-12" db="EMBL/GenBank/DDBJ databases">
        <title>Draft genome sequence of Moniliophthora roreri, the causal agent of frosty pod rot of cacao.</title>
        <authorList>
            <person name="Aime M.C."/>
            <person name="Diaz-Valderrama J.R."/>
            <person name="Kijpornyongpan T."/>
            <person name="Phillips-Mora W."/>
        </authorList>
    </citation>
    <scope>NUCLEOTIDE SEQUENCE [LARGE SCALE GENOMIC DNA]</scope>
    <source>
        <strain evidence="1 2">MCA 2952</strain>
    </source>
</reference>
<evidence type="ECO:0000313" key="2">
    <source>
        <dbReference type="Proteomes" id="UP000054988"/>
    </source>
</evidence>
<accession>A0A0W0EX28</accession>
<sequence>MIAQEDYESRCHTLGPISAKGMGLHNCGYFIQVTNKKGCRTTGMRLTLAKDDIVFITNNQIPRAPGWLFGIKLTADSSLAEVGLVHESDVVELSVQDILRWPVVLDRPIPSSVSSIMFLGGRAGKIHFGIPARVAYRKTGTVQVGRCRCEGTREDGIDGIGRYLEADVGELVLLVGYANENYYAIKASHNSHERVWSGLLDHQDVIILRPEALDGDDAEVMDMLPKVLLQNDVRPLDDSCINGNPMASAAGGVRVEASQSQLTPTETGLTMSLHSLKRKKTSLESRILRWRSQVHEKGRSLLH</sequence>
<dbReference type="EMBL" id="LATX01002469">
    <property type="protein sequence ID" value="KTB28565.1"/>
    <property type="molecule type" value="Genomic_DNA"/>
</dbReference>
<organism evidence="1 2">
    <name type="scientific">Moniliophthora roreri</name>
    <name type="common">Frosty pod rot fungus</name>
    <name type="synonym">Monilia roreri</name>
    <dbReference type="NCBI Taxonomy" id="221103"/>
    <lineage>
        <taxon>Eukaryota</taxon>
        <taxon>Fungi</taxon>
        <taxon>Dikarya</taxon>
        <taxon>Basidiomycota</taxon>
        <taxon>Agaricomycotina</taxon>
        <taxon>Agaricomycetes</taxon>
        <taxon>Agaricomycetidae</taxon>
        <taxon>Agaricales</taxon>
        <taxon>Marasmiineae</taxon>
        <taxon>Marasmiaceae</taxon>
        <taxon>Moniliophthora</taxon>
    </lineage>
</organism>
<dbReference type="AlphaFoldDB" id="A0A0W0EX28"/>
<dbReference type="Proteomes" id="UP000054988">
    <property type="component" value="Unassembled WGS sequence"/>
</dbReference>
<proteinExistence type="predicted"/>